<accession>A0A9R1D563</accession>
<proteinExistence type="predicted"/>
<evidence type="ECO:0000313" key="2">
    <source>
        <dbReference type="EMBL" id="MCQ4332038.1"/>
    </source>
</evidence>
<dbReference type="InterPro" id="IPR037482">
    <property type="entry name" value="ST1585_MBL-fold"/>
</dbReference>
<dbReference type="InterPro" id="IPR036866">
    <property type="entry name" value="RibonucZ/Hydroxyglut_hydro"/>
</dbReference>
<feature type="domain" description="Metallo-beta-lactamase" evidence="1">
    <location>
        <begin position="22"/>
        <end position="220"/>
    </location>
</feature>
<sequence>MDTFQVTDGVYGIDTGLFDSSFTSVYLFDDAEPTLVDSGAAATVDAVLEGLNAVGVPPEDLANVVLSHVHSDHSGGAGDLLEYAPGADVYIHEMTAPHLSDPSELIESSRQAMGEQFEAMGEQRPVPEGNIVPVPEAGTTVDIGSNTLELVYAPGHSPDHFAVWNPERGLCFAAECLGGYLAEADRWTPPSTLPNFDVEDSAVAIDRLEALDPDRIVFPHFGVWSGEPAAAFETARETLYRFDERVMELYDATGSIEATRRAVADELLDIAPPYDGRIESFYSTLLTDGYLKYHGVEV</sequence>
<dbReference type="Pfam" id="PF00753">
    <property type="entry name" value="Lactamase_B"/>
    <property type="match status" value="1"/>
</dbReference>
<organism evidence="2 3">
    <name type="scientific">Natronomonas aquatica</name>
    <dbReference type="NCBI Taxonomy" id="2841590"/>
    <lineage>
        <taxon>Archaea</taxon>
        <taxon>Methanobacteriati</taxon>
        <taxon>Methanobacteriota</taxon>
        <taxon>Stenosarchaea group</taxon>
        <taxon>Halobacteria</taxon>
        <taxon>Halobacteriales</taxon>
        <taxon>Natronomonadaceae</taxon>
        <taxon>Natronomonas</taxon>
    </lineage>
</organism>
<dbReference type="SUPFAM" id="SSF56281">
    <property type="entry name" value="Metallo-hydrolase/oxidoreductase"/>
    <property type="match status" value="1"/>
</dbReference>
<dbReference type="PANTHER" id="PTHR42951">
    <property type="entry name" value="METALLO-BETA-LACTAMASE DOMAIN-CONTAINING"/>
    <property type="match status" value="1"/>
</dbReference>
<dbReference type="Proteomes" id="UP001139494">
    <property type="component" value="Unassembled WGS sequence"/>
</dbReference>
<dbReference type="PANTHER" id="PTHR42951:SF22">
    <property type="entry name" value="METALLO BETA-LACTAMASE SUPERFAMILY LIPOPROTEIN"/>
    <property type="match status" value="1"/>
</dbReference>
<evidence type="ECO:0000313" key="3">
    <source>
        <dbReference type="Proteomes" id="UP001139494"/>
    </source>
</evidence>
<name>A0A9R1D563_9EURY</name>
<protein>
    <submittedName>
        <fullName evidence="2">MBL fold metallo-hydrolase</fullName>
    </submittedName>
</protein>
<dbReference type="InterPro" id="IPR050855">
    <property type="entry name" value="NDM-1-like"/>
</dbReference>
<dbReference type="CDD" id="cd07726">
    <property type="entry name" value="ST1585-like_MBL-fold"/>
    <property type="match status" value="1"/>
</dbReference>
<dbReference type="Gene3D" id="3.60.15.10">
    <property type="entry name" value="Ribonuclease Z/Hydroxyacylglutathione hydrolase-like"/>
    <property type="match status" value="1"/>
</dbReference>
<evidence type="ECO:0000259" key="1">
    <source>
        <dbReference type="SMART" id="SM00849"/>
    </source>
</evidence>
<dbReference type="RefSeq" id="WP_256027948.1">
    <property type="nucleotide sequence ID" value="NZ_JAHLKM010000001.1"/>
</dbReference>
<dbReference type="AlphaFoldDB" id="A0A9R1D563"/>
<reference evidence="2" key="1">
    <citation type="journal article" date="2023" name="Front. Microbiol.">
        <title>Genomic-based phylogenetic and metabolic analyses of the genus Natronomonas, and description of Natronomonas aquatica sp. nov.</title>
        <authorList>
            <person name="Garcia-Roldan A."/>
            <person name="Duran-Viseras A."/>
            <person name="de la Haba R.R."/>
            <person name="Corral P."/>
            <person name="Sanchez-Porro C."/>
            <person name="Ventosa A."/>
        </authorList>
    </citation>
    <scope>NUCLEOTIDE SEQUENCE</scope>
    <source>
        <strain evidence="2">F2-12</strain>
    </source>
</reference>
<dbReference type="SMART" id="SM00849">
    <property type="entry name" value="Lactamase_B"/>
    <property type="match status" value="1"/>
</dbReference>
<keyword evidence="3" id="KW-1185">Reference proteome</keyword>
<gene>
    <name evidence="2" type="ORF">KM295_00770</name>
</gene>
<dbReference type="EMBL" id="JAHLKM010000001">
    <property type="protein sequence ID" value="MCQ4332038.1"/>
    <property type="molecule type" value="Genomic_DNA"/>
</dbReference>
<dbReference type="InterPro" id="IPR001279">
    <property type="entry name" value="Metallo-B-lactamas"/>
</dbReference>
<comment type="caution">
    <text evidence="2">The sequence shown here is derived from an EMBL/GenBank/DDBJ whole genome shotgun (WGS) entry which is preliminary data.</text>
</comment>